<organism evidence="2 3">
    <name type="scientific">Menidia menidia</name>
    <name type="common">Atlantic silverside</name>
    <dbReference type="NCBI Taxonomy" id="238744"/>
    <lineage>
        <taxon>Eukaryota</taxon>
        <taxon>Metazoa</taxon>
        <taxon>Chordata</taxon>
        <taxon>Craniata</taxon>
        <taxon>Vertebrata</taxon>
        <taxon>Euteleostomi</taxon>
        <taxon>Actinopterygii</taxon>
        <taxon>Neopterygii</taxon>
        <taxon>Teleostei</taxon>
        <taxon>Neoteleostei</taxon>
        <taxon>Acanthomorphata</taxon>
        <taxon>Ovalentaria</taxon>
        <taxon>Atherinomorphae</taxon>
        <taxon>Atheriniformes</taxon>
        <taxon>Atherinopsidae</taxon>
        <taxon>Menidiinae</taxon>
        <taxon>Menidia</taxon>
    </lineage>
</organism>
<name>A0A8S4BMF1_9TELE</name>
<dbReference type="AlphaFoldDB" id="A0A8S4BMF1"/>
<dbReference type="OrthoDB" id="8952792at2759"/>
<keyword evidence="3" id="KW-1185">Reference proteome</keyword>
<proteinExistence type="predicted"/>
<evidence type="ECO:0000256" key="1">
    <source>
        <dbReference type="SAM" id="MobiDB-lite"/>
    </source>
</evidence>
<feature type="compositionally biased region" description="Gly residues" evidence="1">
    <location>
        <begin position="126"/>
        <end position="138"/>
    </location>
</feature>
<gene>
    <name evidence="2" type="ORF">MMEN_LOCUS18983</name>
</gene>
<sequence length="208" mass="22532">MQWNSSDNGYDVILHSQVTYDGLLMTCKANEESVPFSLFKVEPLGQRNVRVVIVQMYNPYVSNAAVAIFLGKYGKVDKPVKYLRTITVFGQVGDSSGFSSGRILRVGMAFDTLLPFFHSDGKGESSAGGLGLEGPRGRGSGKEGDRLVSGGTAIQGEKTFRQVTRPRNHALQEPPGSPLVEKVGKNPSQPSPDPNSLAFSDIWRLAAR</sequence>
<evidence type="ECO:0000313" key="3">
    <source>
        <dbReference type="Proteomes" id="UP000677803"/>
    </source>
</evidence>
<reference evidence="2" key="1">
    <citation type="submission" date="2021-05" db="EMBL/GenBank/DDBJ databases">
        <authorList>
            <person name="Tigano A."/>
        </authorList>
    </citation>
    <scope>NUCLEOTIDE SEQUENCE</scope>
</reference>
<feature type="region of interest" description="Disordered" evidence="1">
    <location>
        <begin position="123"/>
        <end position="200"/>
    </location>
</feature>
<protein>
    <submittedName>
        <fullName evidence="2">(Atlantic silverside) hypothetical protein</fullName>
    </submittedName>
</protein>
<accession>A0A8S4BMF1</accession>
<comment type="caution">
    <text evidence="2">The sequence shown here is derived from an EMBL/GenBank/DDBJ whole genome shotgun (WGS) entry which is preliminary data.</text>
</comment>
<dbReference type="EMBL" id="CAJRST010038001">
    <property type="protein sequence ID" value="CAG6010199.1"/>
    <property type="molecule type" value="Genomic_DNA"/>
</dbReference>
<dbReference type="Proteomes" id="UP000677803">
    <property type="component" value="Unassembled WGS sequence"/>
</dbReference>
<evidence type="ECO:0000313" key="2">
    <source>
        <dbReference type="EMBL" id="CAG6010199.1"/>
    </source>
</evidence>